<dbReference type="Proteomes" id="UP000242381">
    <property type="component" value="Unassembled WGS sequence"/>
</dbReference>
<gene>
    <name evidence="1" type="ORF">BCV71DRAFT_237129</name>
</gene>
<name>A0A1X0RVF5_RHIZD</name>
<organism evidence="1 2">
    <name type="scientific">Rhizopus microsporus</name>
    <dbReference type="NCBI Taxonomy" id="58291"/>
    <lineage>
        <taxon>Eukaryota</taxon>
        <taxon>Fungi</taxon>
        <taxon>Fungi incertae sedis</taxon>
        <taxon>Mucoromycota</taxon>
        <taxon>Mucoromycotina</taxon>
        <taxon>Mucoromycetes</taxon>
        <taxon>Mucorales</taxon>
        <taxon>Mucorineae</taxon>
        <taxon>Rhizopodaceae</taxon>
        <taxon>Rhizopus</taxon>
    </lineage>
</organism>
<proteinExistence type="predicted"/>
<protein>
    <submittedName>
        <fullName evidence="1">Uncharacterized protein</fullName>
    </submittedName>
</protein>
<reference evidence="1 2" key="1">
    <citation type="journal article" date="2016" name="Proc. Natl. Acad. Sci. U.S.A.">
        <title>Lipid metabolic changes in an early divergent fungus govern the establishment of a mutualistic symbiosis with endobacteria.</title>
        <authorList>
            <person name="Lastovetsky O.A."/>
            <person name="Gaspar M.L."/>
            <person name="Mondo S.J."/>
            <person name="LaButti K.M."/>
            <person name="Sandor L."/>
            <person name="Grigoriev I.V."/>
            <person name="Henry S.A."/>
            <person name="Pawlowska T.E."/>
        </authorList>
    </citation>
    <scope>NUCLEOTIDE SEQUENCE [LARGE SCALE GENOMIC DNA]</scope>
    <source>
        <strain evidence="1 2">ATCC 11559</strain>
    </source>
</reference>
<accession>A0A1X0RVF5</accession>
<evidence type="ECO:0000313" key="1">
    <source>
        <dbReference type="EMBL" id="ORE15888.1"/>
    </source>
</evidence>
<sequence>MKKIMNGDEGVLSKVPELKHTLNKNPEYIVTHSYHRGIMLSKAEDIKAPGWPRKVKRFTSLKKDFSKASSVRYMLCTSSRRMMEKNENMFPSVREKMLHAFKKYKNTYRKNIWFQGLDRLKKNIENSIDWTTATRCSKYSGGRFFYTSECAQVVADAYYVPVCIYSNSSNMEAVTYLSIDYTIDKSKQHSPKRLSKWIESSEAVATCVLSFFFFFALPPCLEEFTYWNKDNMFPDPVERNNRSLSGLSEDVLVIESDKDKG</sequence>
<dbReference type="VEuPathDB" id="FungiDB:BCV72DRAFT_241416"/>
<dbReference type="AlphaFoldDB" id="A0A1X0RVF5"/>
<evidence type="ECO:0000313" key="2">
    <source>
        <dbReference type="Proteomes" id="UP000242381"/>
    </source>
</evidence>
<dbReference type="EMBL" id="KV921405">
    <property type="protein sequence ID" value="ORE15888.1"/>
    <property type="molecule type" value="Genomic_DNA"/>
</dbReference>